<dbReference type="GO" id="GO:0005886">
    <property type="term" value="C:plasma membrane"/>
    <property type="evidence" value="ECO:0007669"/>
    <property type="project" value="UniProtKB-SubCell"/>
</dbReference>
<keyword evidence="3" id="KW-1003">Cell membrane</keyword>
<reference evidence="9 10" key="2">
    <citation type="submission" date="2017-08" db="EMBL/GenBank/DDBJ databases">
        <title>WGS of novel Burkholderia cepaca complex species.</title>
        <authorList>
            <person name="Lipuma J."/>
            <person name="Spilker T."/>
        </authorList>
    </citation>
    <scope>NUCLEOTIDE SEQUENCE [LARGE SCALE GENOMIC DNA]</scope>
    <source>
        <strain evidence="9 10">AU17325</strain>
    </source>
</reference>
<accession>A0A228IN83</accession>
<sequence>MNQDAKAIAAKSQAGVRRQVDFGYIASRWGTVAAALVIFIGFGLGSDRFVSASNLTNVLVQISVLMVVSSGLTVAVASGEFDLSVGQAASLSGVLVAGMLVLSGLSVPLSIAVAMAAGIGIGVVNGLLVTLLRIPSLIATLAMGPITLGINYAYTGGDSIYAQMPDSFYAIAKDTVFGLVPMPIVIAFVVVAFFYVLLNRTRLGRSVIATGANIQAARLSGIKVNRARLSALTFSAAGAALGGVMLTARLGTGQSGAGDAYLMDSLTAVFLGMTAFKPGRATIQGTLVGVVIIGMLDNGLNLLGAPFYLQNMVRGLVMIAAVSLAVLRGEIRFFR</sequence>
<dbReference type="Proteomes" id="UP000214600">
    <property type="component" value="Unassembled WGS sequence"/>
</dbReference>
<dbReference type="PANTHER" id="PTHR32196">
    <property type="entry name" value="ABC TRANSPORTER PERMEASE PROTEIN YPHD-RELATED-RELATED"/>
    <property type="match status" value="1"/>
</dbReference>
<evidence type="ECO:0000256" key="7">
    <source>
        <dbReference type="ARBA" id="ARBA00023136"/>
    </source>
</evidence>
<feature type="transmembrane region" description="Helical" evidence="8">
    <location>
        <begin position="111"/>
        <end position="132"/>
    </location>
</feature>
<dbReference type="EMBL" id="NKFA01000007">
    <property type="protein sequence ID" value="OXI43851.1"/>
    <property type="molecule type" value="Genomic_DNA"/>
</dbReference>
<evidence type="ECO:0000256" key="2">
    <source>
        <dbReference type="ARBA" id="ARBA00022448"/>
    </source>
</evidence>
<feature type="transmembrane region" description="Helical" evidence="8">
    <location>
        <begin position="21"/>
        <end position="46"/>
    </location>
</feature>
<dbReference type="AlphaFoldDB" id="A0A228IN83"/>
<evidence type="ECO:0000313" key="10">
    <source>
        <dbReference type="Proteomes" id="UP000214600"/>
    </source>
</evidence>
<dbReference type="InterPro" id="IPR001851">
    <property type="entry name" value="ABC_transp_permease"/>
</dbReference>
<reference evidence="10" key="1">
    <citation type="submission" date="2017-06" db="EMBL/GenBank/DDBJ databases">
        <authorList>
            <person name="LiPuma J."/>
            <person name="Spilker T."/>
        </authorList>
    </citation>
    <scope>NUCLEOTIDE SEQUENCE [LARGE SCALE GENOMIC DNA]</scope>
    <source>
        <strain evidence="10">AU17325</strain>
    </source>
</reference>
<dbReference type="CDD" id="cd06579">
    <property type="entry name" value="TM_PBP1_transp_AraH_like"/>
    <property type="match status" value="1"/>
</dbReference>
<feature type="transmembrane region" description="Helical" evidence="8">
    <location>
        <begin position="137"/>
        <end position="155"/>
    </location>
</feature>
<dbReference type="GO" id="GO:0022857">
    <property type="term" value="F:transmembrane transporter activity"/>
    <property type="evidence" value="ECO:0007669"/>
    <property type="project" value="InterPro"/>
</dbReference>
<protein>
    <submittedName>
        <fullName evidence="9">ATPase</fullName>
    </submittedName>
</protein>
<keyword evidence="2" id="KW-0813">Transport</keyword>
<comment type="subcellular location">
    <subcellularLocation>
        <location evidence="1">Cell membrane</location>
        <topology evidence="1">Multi-pass membrane protein</topology>
    </subcellularLocation>
</comment>
<feature type="transmembrane region" description="Helical" evidence="8">
    <location>
        <begin position="58"/>
        <end position="76"/>
    </location>
</feature>
<evidence type="ECO:0000256" key="8">
    <source>
        <dbReference type="SAM" id="Phobius"/>
    </source>
</evidence>
<feature type="transmembrane region" description="Helical" evidence="8">
    <location>
        <begin position="88"/>
        <end position="105"/>
    </location>
</feature>
<organism evidence="9 10">
    <name type="scientific">Burkholderia aenigmatica</name>
    <dbReference type="NCBI Taxonomy" id="2015348"/>
    <lineage>
        <taxon>Bacteria</taxon>
        <taxon>Pseudomonadati</taxon>
        <taxon>Pseudomonadota</taxon>
        <taxon>Betaproteobacteria</taxon>
        <taxon>Burkholderiales</taxon>
        <taxon>Burkholderiaceae</taxon>
        <taxon>Burkholderia</taxon>
        <taxon>Burkholderia cepacia complex</taxon>
    </lineage>
</organism>
<dbReference type="Pfam" id="PF02653">
    <property type="entry name" value="BPD_transp_2"/>
    <property type="match status" value="1"/>
</dbReference>
<proteinExistence type="predicted"/>
<evidence type="ECO:0000256" key="4">
    <source>
        <dbReference type="ARBA" id="ARBA00022519"/>
    </source>
</evidence>
<dbReference type="OrthoDB" id="9799990at2"/>
<evidence type="ECO:0000313" key="9">
    <source>
        <dbReference type="EMBL" id="OXI43851.1"/>
    </source>
</evidence>
<comment type="caution">
    <text evidence="9">The sequence shown here is derived from an EMBL/GenBank/DDBJ whole genome shotgun (WGS) entry which is preliminary data.</text>
</comment>
<feature type="transmembrane region" description="Helical" evidence="8">
    <location>
        <begin position="229"/>
        <end position="248"/>
    </location>
</feature>
<keyword evidence="5 8" id="KW-0812">Transmembrane</keyword>
<feature type="transmembrane region" description="Helical" evidence="8">
    <location>
        <begin position="315"/>
        <end position="334"/>
    </location>
</feature>
<dbReference type="RefSeq" id="WP_089451754.1">
    <property type="nucleotide sequence ID" value="NZ_NKFA01000007.1"/>
</dbReference>
<gene>
    <name evidence="9" type="ORF">CFB84_20160</name>
</gene>
<evidence type="ECO:0000256" key="6">
    <source>
        <dbReference type="ARBA" id="ARBA00022989"/>
    </source>
</evidence>
<feature type="transmembrane region" description="Helical" evidence="8">
    <location>
        <begin position="175"/>
        <end position="198"/>
    </location>
</feature>
<evidence type="ECO:0000256" key="1">
    <source>
        <dbReference type="ARBA" id="ARBA00004651"/>
    </source>
</evidence>
<keyword evidence="6 8" id="KW-1133">Transmembrane helix</keyword>
<evidence type="ECO:0000256" key="5">
    <source>
        <dbReference type="ARBA" id="ARBA00022692"/>
    </source>
</evidence>
<dbReference type="PANTHER" id="PTHR32196:SF21">
    <property type="entry name" value="ABC TRANSPORTER PERMEASE PROTEIN YPHD-RELATED"/>
    <property type="match status" value="1"/>
</dbReference>
<name>A0A228IN83_9BURK</name>
<evidence type="ECO:0000256" key="3">
    <source>
        <dbReference type="ARBA" id="ARBA00022475"/>
    </source>
</evidence>
<keyword evidence="7 8" id="KW-0472">Membrane</keyword>
<keyword evidence="4" id="KW-0997">Cell inner membrane</keyword>